<reference evidence="18 19" key="1">
    <citation type="submission" date="2018-03" db="EMBL/GenBank/DDBJ databases">
        <title>Ahniella affigens gen. nov., sp. nov., a gammaproteobacterium isolated from sandy soil near a stream.</title>
        <authorList>
            <person name="Ko Y."/>
            <person name="Kim J.-H."/>
        </authorList>
    </citation>
    <scope>NUCLEOTIDE SEQUENCE [LARGE SCALE GENOMIC DNA]</scope>
    <source>
        <strain evidence="18 19">D13</strain>
    </source>
</reference>
<dbReference type="InterPro" id="IPR012280">
    <property type="entry name" value="Semialdhyde_DH_dimer_dom"/>
</dbReference>
<evidence type="ECO:0000256" key="10">
    <source>
        <dbReference type="ARBA" id="ARBA00022915"/>
    </source>
</evidence>
<feature type="domain" description="Semialdehyde dehydrogenase NAD-binding" evidence="17">
    <location>
        <begin position="8"/>
        <end position="123"/>
    </location>
</feature>
<dbReference type="Gene3D" id="3.40.50.720">
    <property type="entry name" value="NAD(P)-binding Rossmann-like Domain"/>
    <property type="match status" value="1"/>
</dbReference>
<comment type="pathway">
    <text evidence="3 15">Amino-acid biosynthesis; L-threonine biosynthesis; L-threonine from L-aspartate: step 2/5.</text>
</comment>
<dbReference type="GO" id="GO:0009089">
    <property type="term" value="P:lysine biosynthetic process via diaminopimelate"/>
    <property type="evidence" value="ECO:0007669"/>
    <property type="project" value="UniProtKB-UniRule"/>
</dbReference>
<evidence type="ECO:0000256" key="14">
    <source>
        <dbReference type="ARBA" id="ARBA00047891"/>
    </source>
</evidence>
<evidence type="ECO:0000256" key="7">
    <source>
        <dbReference type="ARBA" id="ARBA00022605"/>
    </source>
</evidence>
<dbReference type="SMART" id="SM00859">
    <property type="entry name" value="Semialdhyde_dh"/>
    <property type="match status" value="1"/>
</dbReference>
<dbReference type="UniPathway" id="UPA00050">
    <property type="reaction ID" value="UER00463"/>
</dbReference>
<dbReference type="GO" id="GO:0046983">
    <property type="term" value="F:protein dimerization activity"/>
    <property type="evidence" value="ECO:0007669"/>
    <property type="project" value="InterPro"/>
</dbReference>
<dbReference type="GO" id="GO:0009088">
    <property type="term" value="P:threonine biosynthetic process"/>
    <property type="evidence" value="ECO:0007669"/>
    <property type="project" value="UniProtKB-UniRule"/>
</dbReference>
<evidence type="ECO:0000256" key="11">
    <source>
        <dbReference type="ARBA" id="ARBA00023002"/>
    </source>
</evidence>
<evidence type="ECO:0000256" key="8">
    <source>
        <dbReference type="ARBA" id="ARBA00022697"/>
    </source>
</evidence>
<organism evidence="18 19">
    <name type="scientific">Ahniella affigens</name>
    <dbReference type="NCBI Taxonomy" id="2021234"/>
    <lineage>
        <taxon>Bacteria</taxon>
        <taxon>Pseudomonadati</taxon>
        <taxon>Pseudomonadota</taxon>
        <taxon>Gammaproteobacteria</taxon>
        <taxon>Lysobacterales</taxon>
        <taxon>Rhodanobacteraceae</taxon>
        <taxon>Ahniella</taxon>
    </lineage>
</organism>
<dbReference type="Pfam" id="PF01118">
    <property type="entry name" value="Semialdhyde_dh"/>
    <property type="match status" value="1"/>
</dbReference>
<evidence type="ECO:0000256" key="4">
    <source>
        <dbReference type="ARBA" id="ARBA00010584"/>
    </source>
</evidence>
<feature type="binding site" evidence="15">
    <location>
        <begin position="43"/>
        <end position="44"/>
    </location>
    <ligand>
        <name>NADP(+)</name>
        <dbReference type="ChEBI" id="CHEBI:58349"/>
    </ligand>
</feature>
<evidence type="ECO:0000256" key="3">
    <source>
        <dbReference type="ARBA" id="ARBA00005097"/>
    </source>
</evidence>
<dbReference type="InterPro" id="IPR036291">
    <property type="entry name" value="NAD(P)-bd_dom_sf"/>
</dbReference>
<sequence length="342" mass="37300">MAQKAQYKVAVVGATGAVGDTLLSILAERQFPISELVPLASERSAGSRVAFKEKQLLVQNLDTYDFTGTDIALFSAGGSVSAKYAPRAAAAGCVVVDNTSHFRYDDDIPLIVSEVNPHAIAGYTKRGIIANPNCSTMQMLVALAPIQREVGITRINVATYQSVSGAGRSGLEELGKQTADMLNFRELSVKKFQAQIAFNLIPQIDDFQPNGYTKEEMKMVWETQKIFEDLSIQVNPTAVRVPVFYGHSEAVHLETKSPISIERVFELLRQAPGVTVVDERKPGGYPTPVTHAAGKDDVFVGRIRQDISHPNGIDLWVVSDNIRKGAALNAVQIAEILIRDYL</sequence>
<gene>
    <name evidence="15" type="primary">asd</name>
    <name evidence="18" type="ORF">C7S18_14900</name>
</gene>
<feature type="binding site" evidence="15">
    <location>
        <position position="161"/>
    </location>
    <ligand>
        <name>substrate</name>
    </ligand>
</feature>
<dbReference type="PANTHER" id="PTHR46278">
    <property type="entry name" value="DEHYDROGENASE, PUTATIVE-RELATED"/>
    <property type="match status" value="1"/>
</dbReference>
<dbReference type="GO" id="GO:0019877">
    <property type="term" value="P:diaminopimelate biosynthetic process"/>
    <property type="evidence" value="ECO:0007669"/>
    <property type="project" value="UniProtKB-UniRule"/>
</dbReference>
<dbReference type="UniPathway" id="UPA00034">
    <property type="reaction ID" value="UER00016"/>
</dbReference>
<comment type="pathway">
    <text evidence="1 15">Amino-acid biosynthesis; L-methionine biosynthesis via de novo pathway; L-homoserine from L-aspartate: step 2/3.</text>
</comment>
<evidence type="ECO:0000256" key="2">
    <source>
        <dbReference type="ARBA" id="ARBA00005076"/>
    </source>
</evidence>
<dbReference type="NCBIfam" id="TIGR01296">
    <property type="entry name" value="asd_B"/>
    <property type="match status" value="1"/>
</dbReference>
<dbReference type="GO" id="GO:0071266">
    <property type="term" value="P:'de novo' L-methionine biosynthetic process"/>
    <property type="evidence" value="ECO:0007669"/>
    <property type="project" value="UniProtKB-UniRule"/>
</dbReference>
<dbReference type="PANTHER" id="PTHR46278:SF2">
    <property type="entry name" value="ASPARTATE-SEMIALDEHYDE DEHYDROGENASE"/>
    <property type="match status" value="1"/>
</dbReference>
<dbReference type="NCBIfam" id="NF005957">
    <property type="entry name" value="PRK08040.1"/>
    <property type="match status" value="1"/>
</dbReference>
<keyword evidence="13 15" id="KW-0486">Methionine biosynthesis</keyword>
<dbReference type="GO" id="GO:0050661">
    <property type="term" value="F:NADP binding"/>
    <property type="evidence" value="ECO:0007669"/>
    <property type="project" value="UniProtKB-UniRule"/>
</dbReference>
<dbReference type="HAMAP" id="MF_02121">
    <property type="entry name" value="ASADH"/>
    <property type="match status" value="1"/>
</dbReference>
<comment type="subunit">
    <text evidence="5 15">Homodimer.</text>
</comment>
<feature type="binding site" evidence="15">
    <location>
        <begin position="164"/>
        <end position="165"/>
    </location>
    <ligand>
        <name>NADP(+)</name>
        <dbReference type="ChEBI" id="CHEBI:58349"/>
    </ligand>
</feature>
<dbReference type="RefSeq" id="WP_106892317.1">
    <property type="nucleotide sequence ID" value="NZ_CP027860.1"/>
</dbReference>
<evidence type="ECO:0000256" key="15">
    <source>
        <dbReference type="HAMAP-Rule" id="MF_02121"/>
    </source>
</evidence>
<proteinExistence type="inferred from homology"/>
<evidence type="ECO:0000256" key="9">
    <source>
        <dbReference type="ARBA" id="ARBA00022857"/>
    </source>
</evidence>
<dbReference type="InterPro" id="IPR005986">
    <property type="entry name" value="Asp_semialdehyde_DH_beta"/>
</dbReference>
<keyword evidence="7 15" id="KW-0028">Amino-acid biosynthesis</keyword>
<feature type="active site" description="Proton acceptor" evidence="15 16">
    <location>
        <position position="247"/>
    </location>
</feature>
<evidence type="ECO:0000256" key="5">
    <source>
        <dbReference type="ARBA" id="ARBA00011738"/>
    </source>
</evidence>
<evidence type="ECO:0000313" key="18">
    <source>
        <dbReference type="EMBL" id="AVP98396.1"/>
    </source>
</evidence>
<evidence type="ECO:0000256" key="16">
    <source>
        <dbReference type="PIRSR" id="PIRSR000148-1"/>
    </source>
</evidence>
<protein>
    <recommendedName>
        <fullName evidence="6 15">Aspartate-semialdehyde dehydrogenase</fullName>
        <shortName evidence="15">ASA dehydrogenase</shortName>
        <shortName evidence="15">ASADH</shortName>
        <ecNumber evidence="6 15">1.2.1.11</ecNumber>
    </recommendedName>
    <alternativeName>
        <fullName evidence="15">Aspartate-beta-semialdehyde dehydrogenase</fullName>
    </alternativeName>
</protein>
<dbReference type="Gene3D" id="3.30.360.10">
    <property type="entry name" value="Dihydrodipicolinate Reductase, domain 2"/>
    <property type="match status" value="1"/>
</dbReference>
<dbReference type="InterPro" id="IPR012080">
    <property type="entry name" value="Asp_semialdehyde_DH"/>
</dbReference>
<evidence type="ECO:0000256" key="12">
    <source>
        <dbReference type="ARBA" id="ARBA00023154"/>
    </source>
</evidence>
<evidence type="ECO:0000313" key="19">
    <source>
        <dbReference type="Proteomes" id="UP000241074"/>
    </source>
</evidence>
<dbReference type="SUPFAM" id="SSF55347">
    <property type="entry name" value="Glyceraldehyde-3-phosphate dehydrogenase-like, C-terminal domain"/>
    <property type="match status" value="1"/>
</dbReference>
<dbReference type="PIRSF" id="PIRSF000148">
    <property type="entry name" value="ASA_dh"/>
    <property type="match status" value="1"/>
</dbReference>
<dbReference type="Pfam" id="PF02774">
    <property type="entry name" value="Semialdhyde_dhC"/>
    <property type="match status" value="1"/>
</dbReference>
<dbReference type="Proteomes" id="UP000241074">
    <property type="component" value="Chromosome"/>
</dbReference>
<dbReference type="CDD" id="cd18131">
    <property type="entry name" value="ASADH_C_bac_euk_like"/>
    <property type="match status" value="1"/>
</dbReference>
<dbReference type="EMBL" id="CP027860">
    <property type="protein sequence ID" value="AVP98396.1"/>
    <property type="molecule type" value="Genomic_DNA"/>
</dbReference>
<comment type="function">
    <text evidence="15">Catalyzes the NADPH-dependent formation of L-aspartate-semialdehyde (L-ASA) by the reductive dephosphorylation of L-aspartyl-4-phosphate.</text>
</comment>
<dbReference type="EC" id="1.2.1.11" evidence="6 15"/>
<feature type="binding site" evidence="15">
    <location>
        <position position="103"/>
    </location>
    <ligand>
        <name>phosphate</name>
        <dbReference type="ChEBI" id="CHEBI:43474"/>
    </ligand>
</feature>
<keyword evidence="9 15" id="KW-0521">NADP</keyword>
<feature type="active site" description="Acyl-thioester intermediate" evidence="15 16">
    <location>
        <position position="134"/>
    </location>
</feature>
<evidence type="ECO:0000256" key="6">
    <source>
        <dbReference type="ARBA" id="ARBA00013120"/>
    </source>
</evidence>
<keyword evidence="11 15" id="KW-0560">Oxidoreductase</keyword>
<dbReference type="GO" id="GO:0051287">
    <property type="term" value="F:NAD binding"/>
    <property type="evidence" value="ECO:0007669"/>
    <property type="project" value="InterPro"/>
</dbReference>
<dbReference type="CDD" id="cd02316">
    <property type="entry name" value="VcASADH2_like_N"/>
    <property type="match status" value="1"/>
</dbReference>
<evidence type="ECO:0000256" key="1">
    <source>
        <dbReference type="ARBA" id="ARBA00005021"/>
    </source>
</evidence>
<name>A0A2P1PU70_9GAMM</name>
<comment type="pathway">
    <text evidence="2 15">Amino-acid biosynthesis; L-lysine biosynthesis via DAP pathway; (S)-tetrahydrodipicolinate from L-aspartate: step 2/4.</text>
</comment>
<keyword evidence="8 15" id="KW-0791">Threonine biosynthesis</keyword>
<keyword evidence="12 15" id="KW-0457">Lysine biosynthesis</keyword>
<accession>A0A2P1PU70</accession>
<keyword evidence="10 15" id="KW-0220">Diaminopimelate biosynthesis</keyword>
<keyword evidence="19" id="KW-1185">Reference proteome</keyword>
<feature type="binding site" evidence="15">
    <location>
        <position position="240"/>
    </location>
    <ligand>
        <name>substrate</name>
    </ligand>
</feature>
<dbReference type="NCBIfam" id="NF011456">
    <property type="entry name" value="PRK14874.1"/>
    <property type="match status" value="1"/>
</dbReference>
<evidence type="ECO:0000259" key="17">
    <source>
        <dbReference type="SMART" id="SM00859"/>
    </source>
</evidence>
<dbReference type="InterPro" id="IPR000534">
    <property type="entry name" value="Semialdehyde_DH_NAD-bd"/>
</dbReference>
<dbReference type="GO" id="GO:0009097">
    <property type="term" value="P:isoleucine biosynthetic process"/>
    <property type="evidence" value="ECO:0007669"/>
    <property type="project" value="UniProtKB-UniRule"/>
</dbReference>
<dbReference type="OrthoDB" id="9805684at2"/>
<evidence type="ECO:0000256" key="13">
    <source>
        <dbReference type="ARBA" id="ARBA00023167"/>
    </source>
</evidence>
<dbReference type="GO" id="GO:0004073">
    <property type="term" value="F:aspartate-semialdehyde dehydrogenase activity"/>
    <property type="evidence" value="ECO:0007669"/>
    <property type="project" value="UniProtKB-UniRule"/>
</dbReference>
<feature type="binding site" evidence="15">
    <location>
        <position position="321"/>
    </location>
    <ligand>
        <name>NADP(+)</name>
        <dbReference type="ChEBI" id="CHEBI:58349"/>
    </ligand>
</feature>
<dbReference type="NCBIfam" id="NF004224">
    <property type="entry name" value="PRK05671.1"/>
    <property type="match status" value="1"/>
</dbReference>
<comment type="catalytic activity">
    <reaction evidence="14 15">
        <text>L-aspartate 4-semialdehyde + phosphate + NADP(+) = 4-phospho-L-aspartate + NADPH + H(+)</text>
        <dbReference type="Rhea" id="RHEA:24284"/>
        <dbReference type="ChEBI" id="CHEBI:15378"/>
        <dbReference type="ChEBI" id="CHEBI:43474"/>
        <dbReference type="ChEBI" id="CHEBI:57535"/>
        <dbReference type="ChEBI" id="CHEBI:57783"/>
        <dbReference type="ChEBI" id="CHEBI:58349"/>
        <dbReference type="ChEBI" id="CHEBI:537519"/>
        <dbReference type="EC" id="1.2.1.11"/>
    </reaction>
</comment>
<dbReference type="KEGG" id="xba:C7S18_14900"/>
<comment type="similarity">
    <text evidence="4 15">Belongs to the aspartate-semialdehyde dehydrogenase family.</text>
</comment>
<dbReference type="SUPFAM" id="SSF51735">
    <property type="entry name" value="NAD(P)-binding Rossmann-fold domains"/>
    <property type="match status" value="1"/>
</dbReference>
<dbReference type="AlphaFoldDB" id="A0A2P1PU70"/>
<feature type="binding site" evidence="15">
    <location>
        <begin position="15"/>
        <end position="18"/>
    </location>
    <ligand>
        <name>NADP(+)</name>
        <dbReference type="ChEBI" id="CHEBI:58349"/>
    </ligand>
</feature>
<comment type="caution">
    <text evidence="15">Lacks conserved residue(s) required for the propagation of feature annotation.</text>
</comment>
<dbReference type="UniPathway" id="UPA00051">
    <property type="reaction ID" value="UER00464"/>
</dbReference>
<reference evidence="18 19" key="2">
    <citation type="submission" date="2018-03" db="EMBL/GenBank/DDBJ databases">
        <authorList>
            <person name="Keele B.F."/>
        </authorList>
    </citation>
    <scope>NUCLEOTIDE SEQUENCE [LARGE SCALE GENOMIC DNA]</scope>
    <source>
        <strain evidence="18 19">D13</strain>
    </source>
</reference>